<feature type="compositionally biased region" description="Polar residues" evidence="1">
    <location>
        <begin position="264"/>
        <end position="280"/>
    </location>
</feature>
<accession>A0A2P4YFJ1</accession>
<evidence type="ECO:0000313" key="4">
    <source>
        <dbReference type="Proteomes" id="UP000237271"/>
    </source>
</evidence>
<organism evidence="3 4">
    <name type="scientific">Phytophthora palmivora</name>
    <dbReference type="NCBI Taxonomy" id="4796"/>
    <lineage>
        <taxon>Eukaryota</taxon>
        <taxon>Sar</taxon>
        <taxon>Stramenopiles</taxon>
        <taxon>Oomycota</taxon>
        <taxon>Peronosporomycetes</taxon>
        <taxon>Peronosporales</taxon>
        <taxon>Peronosporaceae</taxon>
        <taxon>Phytophthora</taxon>
    </lineage>
</organism>
<keyword evidence="4" id="KW-1185">Reference proteome</keyword>
<dbReference type="OrthoDB" id="118170at2759"/>
<dbReference type="Gene3D" id="2.60.40.150">
    <property type="entry name" value="C2 domain"/>
    <property type="match status" value="1"/>
</dbReference>
<dbReference type="AlphaFoldDB" id="A0A2P4YFJ1"/>
<feature type="compositionally biased region" description="Basic and acidic residues" evidence="1">
    <location>
        <begin position="182"/>
        <end position="228"/>
    </location>
</feature>
<evidence type="ECO:0000313" key="3">
    <source>
        <dbReference type="EMBL" id="POM76582.1"/>
    </source>
</evidence>
<evidence type="ECO:0000256" key="1">
    <source>
        <dbReference type="SAM" id="MobiDB-lite"/>
    </source>
</evidence>
<name>A0A2P4YFJ1_9STRA</name>
<feature type="compositionally biased region" description="Acidic residues" evidence="1">
    <location>
        <begin position="229"/>
        <end position="244"/>
    </location>
</feature>
<reference evidence="3 4" key="1">
    <citation type="journal article" date="2017" name="Genome Biol. Evol.">
        <title>Phytophthora megakarya and P. palmivora, closely related causal agents of cacao black pod rot, underwent increases in genome sizes and gene numbers by different mechanisms.</title>
        <authorList>
            <person name="Ali S.S."/>
            <person name="Shao J."/>
            <person name="Lary D.J."/>
            <person name="Kronmiller B."/>
            <person name="Shen D."/>
            <person name="Strem M.D."/>
            <person name="Amoako-Attah I."/>
            <person name="Akrofi A.Y."/>
            <person name="Begoude B.A."/>
            <person name="Ten Hoopen G.M."/>
            <person name="Coulibaly K."/>
            <person name="Kebe B.I."/>
            <person name="Melnick R.L."/>
            <person name="Guiltinan M.J."/>
            <person name="Tyler B.M."/>
            <person name="Meinhardt L.W."/>
            <person name="Bailey B.A."/>
        </authorList>
    </citation>
    <scope>NUCLEOTIDE SEQUENCE [LARGE SCALE GENOMIC DNA]</scope>
    <source>
        <strain evidence="4">sbr112.9</strain>
    </source>
</reference>
<dbReference type="PROSITE" id="PS50004">
    <property type="entry name" value="C2"/>
    <property type="match status" value="1"/>
</dbReference>
<feature type="region of interest" description="Disordered" evidence="1">
    <location>
        <begin position="182"/>
        <end position="280"/>
    </location>
</feature>
<dbReference type="Proteomes" id="UP000237271">
    <property type="component" value="Unassembled WGS sequence"/>
</dbReference>
<evidence type="ECO:0000259" key="2">
    <source>
        <dbReference type="PROSITE" id="PS50004"/>
    </source>
</evidence>
<dbReference type="InterPro" id="IPR000008">
    <property type="entry name" value="C2_dom"/>
</dbReference>
<dbReference type="InterPro" id="IPR035892">
    <property type="entry name" value="C2_domain_sf"/>
</dbReference>
<gene>
    <name evidence="3" type="ORF">PHPALM_6163</name>
</gene>
<sequence length="375" mass="42959">MPQTVPDHATYVIYLTIHSALNVQFKSNRAYCKTFVANMPMVENTMFAHFSNNQFQSFKTDIVQVDNNNPVWNAKYEIRINGPKVEVLSILVKTKQLLCCAIVGVCIINLKILIDAGHVDQWFALRKGQFQTDHLRLQMLLKKIEQPSISLRYKTDNSPEFVSTTIDKLTCGQSLNDDYCQRHEGKRDPCDQKHLERKQTSCHENDEYRQQMMKDKVSSRSSKPHESDNEAEIFDEELGFEVDQEGGNNKESAEQKPRSEGSEDLNSQRSHTSYKSINSNQLSCKQINGTHTAQQARSPSSEVLCGMKQSTVENLLAESRQVDQDFTHDKRLESSARIRQKLFQKGSSVAPSKKLKLISVMNLQQLMIKFHQPRD</sequence>
<protein>
    <recommendedName>
        <fullName evidence="2">C2 domain-containing protein</fullName>
    </recommendedName>
</protein>
<dbReference type="Pfam" id="PF00168">
    <property type="entry name" value="C2"/>
    <property type="match status" value="1"/>
</dbReference>
<dbReference type="SUPFAM" id="SSF49562">
    <property type="entry name" value="C2 domain (Calcium/lipid-binding domain, CaLB)"/>
    <property type="match status" value="1"/>
</dbReference>
<comment type="caution">
    <text evidence="3">The sequence shown here is derived from an EMBL/GenBank/DDBJ whole genome shotgun (WGS) entry which is preliminary data.</text>
</comment>
<feature type="compositionally biased region" description="Basic and acidic residues" evidence="1">
    <location>
        <begin position="251"/>
        <end position="261"/>
    </location>
</feature>
<dbReference type="CDD" id="cd00030">
    <property type="entry name" value="C2"/>
    <property type="match status" value="1"/>
</dbReference>
<proteinExistence type="predicted"/>
<feature type="domain" description="C2" evidence="2">
    <location>
        <begin position="1"/>
        <end position="123"/>
    </location>
</feature>
<dbReference type="EMBL" id="NCKW01003418">
    <property type="protein sequence ID" value="POM76582.1"/>
    <property type="molecule type" value="Genomic_DNA"/>
</dbReference>